<evidence type="ECO:0000256" key="3">
    <source>
        <dbReference type="ARBA" id="ARBA00022448"/>
    </source>
</evidence>
<evidence type="ECO:0000259" key="9">
    <source>
        <dbReference type="PROSITE" id="PS50928"/>
    </source>
</evidence>
<dbReference type="InterPro" id="IPR010065">
    <property type="entry name" value="AA_ABC_transptr_permease_3TM"/>
</dbReference>
<evidence type="ECO:0000256" key="2">
    <source>
        <dbReference type="ARBA" id="ARBA00010072"/>
    </source>
</evidence>
<keyword evidence="6 8" id="KW-1133">Transmembrane helix</keyword>
<dbReference type="Gene3D" id="1.10.3720.10">
    <property type="entry name" value="MetI-like"/>
    <property type="match status" value="1"/>
</dbReference>
<dbReference type="GO" id="GO:0043190">
    <property type="term" value="C:ATP-binding cassette (ABC) transporter complex"/>
    <property type="evidence" value="ECO:0007669"/>
    <property type="project" value="InterPro"/>
</dbReference>
<dbReference type="Pfam" id="PF00528">
    <property type="entry name" value="BPD_transp_1"/>
    <property type="match status" value="1"/>
</dbReference>
<dbReference type="CDD" id="cd06261">
    <property type="entry name" value="TM_PBP2"/>
    <property type="match status" value="1"/>
</dbReference>
<dbReference type="GO" id="GO:0022857">
    <property type="term" value="F:transmembrane transporter activity"/>
    <property type="evidence" value="ECO:0007669"/>
    <property type="project" value="InterPro"/>
</dbReference>
<feature type="domain" description="ABC transmembrane type-1" evidence="9">
    <location>
        <begin position="29"/>
        <end position="228"/>
    </location>
</feature>
<reference evidence="10 11" key="1">
    <citation type="submission" date="2017-04" db="EMBL/GenBank/DDBJ databases">
        <authorList>
            <person name="Afonso C.L."/>
            <person name="Miller P.J."/>
            <person name="Scott M.A."/>
            <person name="Spackman E."/>
            <person name="Goraichik I."/>
            <person name="Dimitrov K.M."/>
            <person name="Suarez D.L."/>
            <person name="Swayne D.E."/>
        </authorList>
    </citation>
    <scope>NUCLEOTIDE SEQUENCE [LARGE SCALE GENOMIC DNA]</scope>
    <source>
        <strain evidence="10 11">DSM 23236</strain>
    </source>
</reference>
<feature type="transmembrane region" description="Helical" evidence="8">
    <location>
        <begin position="202"/>
        <end position="224"/>
    </location>
</feature>
<keyword evidence="3 8" id="KW-0813">Transport</keyword>
<dbReference type="GO" id="GO:0006865">
    <property type="term" value="P:amino acid transport"/>
    <property type="evidence" value="ECO:0007669"/>
    <property type="project" value="TreeGrafter"/>
</dbReference>
<evidence type="ECO:0000256" key="7">
    <source>
        <dbReference type="ARBA" id="ARBA00023136"/>
    </source>
</evidence>
<dbReference type="InterPro" id="IPR035906">
    <property type="entry name" value="MetI-like_sf"/>
</dbReference>
<gene>
    <name evidence="10" type="ORF">SAMN02745857_03919</name>
</gene>
<evidence type="ECO:0000256" key="1">
    <source>
        <dbReference type="ARBA" id="ARBA00004429"/>
    </source>
</evidence>
<comment type="subcellular location">
    <subcellularLocation>
        <location evidence="1">Cell inner membrane</location>
        <topology evidence="1">Multi-pass membrane protein</topology>
    </subcellularLocation>
    <subcellularLocation>
        <location evidence="8">Cell membrane</location>
        <topology evidence="8">Multi-pass membrane protein</topology>
    </subcellularLocation>
</comment>
<dbReference type="NCBIfam" id="TIGR01726">
    <property type="entry name" value="HEQRo_perm_3TM"/>
    <property type="match status" value="1"/>
</dbReference>
<evidence type="ECO:0000256" key="4">
    <source>
        <dbReference type="ARBA" id="ARBA00022475"/>
    </source>
</evidence>
<evidence type="ECO:0000313" key="10">
    <source>
        <dbReference type="EMBL" id="SMC29561.1"/>
    </source>
</evidence>
<dbReference type="InterPro" id="IPR000515">
    <property type="entry name" value="MetI-like"/>
</dbReference>
<keyword evidence="7 8" id="KW-0472">Membrane</keyword>
<dbReference type="PROSITE" id="PS50928">
    <property type="entry name" value="ABC_TM1"/>
    <property type="match status" value="1"/>
</dbReference>
<evidence type="ECO:0000313" key="11">
    <source>
        <dbReference type="Proteomes" id="UP000192761"/>
    </source>
</evidence>
<protein>
    <submittedName>
        <fullName evidence="10">Glutamate/aspartate transport system permease protein</fullName>
    </submittedName>
</protein>
<feature type="transmembrane region" description="Helical" evidence="8">
    <location>
        <begin position="31"/>
        <end position="53"/>
    </location>
</feature>
<keyword evidence="11" id="KW-1185">Reference proteome</keyword>
<dbReference type="STRING" id="1121001.SAMN02745857_03919"/>
<accession>A0A1W1Y181</accession>
<evidence type="ECO:0000256" key="6">
    <source>
        <dbReference type="ARBA" id="ARBA00022989"/>
    </source>
</evidence>
<dbReference type="PANTHER" id="PTHR30614">
    <property type="entry name" value="MEMBRANE COMPONENT OF AMINO ACID ABC TRANSPORTER"/>
    <property type="match status" value="1"/>
</dbReference>
<keyword evidence="4" id="KW-1003">Cell membrane</keyword>
<dbReference type="InterPro" id="IPR043429">
    <property type="entry name" value="ArtM/GltK/GlnP/TcyL/YhdX-like"/>
</dbReference>
<dbReference type="RefSeq" id="WP_084092846.1">
    <property type="nucleotide sequence ID" value="NZ_FWXD01000037.1"/>
</dbReference>
<evidence type="ECO:0000256" key="8">
    <source>
        <dbReference type="RuleBase" id="RU363032"/>
    </source>
</evidence>
<dbReference type="AlphaFoldDB" id="A0A1W1Y181"/>
<feature type="transmembrane region" description="Helical" evidence="8">
    <location>
        <begin position="74"/>
        <end position="92"/>
    </location>
</feature>
<evidence type="ECO:0000256" key="5">
    <source>
        <dbReference type="ARBA" id="ARBA00022692"/>
    </source>
</evidence>
<dbReference type="OrthoDB" id="6534575at2"/>
<keyword evidence="5 8" id="KW-0812">Transmembrane</keyword>
<organism evidence="10 11">
    <name type="scientific">Andreprevotia lacus DSM 23236</name>
    <dbReference type="NCBI Taxonomy" id="1121001"/>
    <lineage>
        <taxon>Bacteria</taxon>
        <taxon>Pseudomonadati</taxon>
        <taxon>Pseudomonadota</taxon>
        <taxon>Betaproteobacteria</taxon>
        <taxon>Neisseriales</taxon>
        <taxon>Chitinibacteraceae</taxon>
        <taxon>Andreprevotia</taxon>
    </lineage>
</organism>
<proteinExistence type="inferred from homology"/>
<dbReference type="SUPFAM" id="SSF161098">
    <property type="entry name" value="MetI-like"/>
    <property type="match status" value="1"/>
</dbReference>
<dbReference type="PANTHER" id="PTHR30614:SF42">
    <property type="entry name" value="GLUTAMATE_ASPARTATE IMPORT PERMEASE PROTEIN GLTJ"/>
    <property type="match status" value="1"/>
</dbReference>
<sequence length="246" mass="27072">MNLHIDWGVLLQESPTGDGPYWKLLLTGLKWTTATALSGWLLALVIGAVAGVIRTAPIRALALLADAYVEVFRNIPFLVQLFFWFFVLPEILPAGAGRWMKQDMPYPEFLTAAVGLGLFTGARVAEQVKSGILSLSRGQKNAGLALGLTLPQTYRHVLLPMAFRIVIPPLTSEFMNTFKNSAVALAIGLTELTFQMKQMVEYSSQVIVTIFAVTVLYMFMALLVNRLMAWIERRARVPGMIAGGGK</sequence>
<name>A0A1W1Y181_9NEIS</name>
<dbReference type="EMBL" id="FWXD01000037">
    <property type="protein sequence ID" value="SMC29561.1"/>
    <property type="molecule type" value="Genomic_DNA"/>
</dbReference>
<comment type="similarity">
    <text evidence="2">Belongs to the binding-protein-dependent transport system permease family. HisMQ subfamily.</text>
</comment>
<dbReference type="Proteomes" id="UP000192761">
    <property type="component" value="Unassembled WGS sequence"/>
</dbReference>